<feature type="region of interest" description="Disordered" evidence="6">
    <location>
        <begin position="774"/>
        <end position="898"/>
    </location>
</feature>
<evidence type="ECO:0000256" key="1">
    <source>
        <dbReference type="ARBA" id="ARBA00004123"/>
    </source>
</evidence>
<reference evidence="8 9" key="1">
    <citation type="journal article" date="2017" name="PLoS Biol.">
        <title>The sea cucumber genome provides insights into morphological evolution and visceral regeneration.</title>
        <authorList>
            <person name="Zhang X."/>
            <person name="Sun L."/>
            <person name="Yuan J."/>
            <person name="Sun Y."/>
            <person name="Gao Y."/>
            <person name="Zhang L."/>
            <person name="Li S."/>
            <person name="Dai H."/>
            <person name="Hamel J.F."/>
            <person name="Liu C."/>
            <person name="Yu Y."/>
            <person name="Liu S."/>
            <person name="Lin W."/>
            <person name="Guo K."/>
            <person name="Jin S."/>
            <person name="Xu P."/>
            <person name="Storey K.B."/>
            <person name="Huan P."/>
            <person name="Zhang T."/>
            <person name="Zhou Y."/>
            <person name="Zhang J."/>
            <person name="Lin C."/>
            <person name="Li X."/>
            <person name="Xing L."/>
            <person name="Huo D."/>
            <person name="Sun M."/>
            <person name="Wang L."/>
            <person name="Mercier A."/>
            <person name="Li F."/>
            <person name="Yang H."/>
            <person name="Xiang J."/>
        </authorList>
    </citation>
    <scope>NUCLEOTIDE SEQUENCE [LARGE SCALE GENOMIC DNA]</scope>
    <source>
        <strain evidence="8">Shaxun</strain>
        <tissue evidence="8">Muscle</tissue>
    </source>
</reference>
<accession>A0A2G8K0H2</accession>
<evidence type="ECO:0000256" key="3">
    <source>
        <dbReference type="ARBA" id="ARBA00022884"/>
    </source>
</evidence>
<feature type="compositionally biased region" description="Basic and acidic residues" evidence="6">
    <location>
        <begin position="774"/>
        <end position="802"/>
    </location>
</feature>
<proteinExistence type="predicted"/>
<dbReference type="InterPro" id="IPR012677">
    <property type="entry name" value="Nucleotide-bd_a/b_plait_sf"/>
</dbReference>
<dbReference type="InterPro" id="IPR000504">
    <property type="entry name" value="RRM_dom"/>
</dbReference>
<dbReference type="InterPro" id="IPR051945">
    <property type="entry name" value="RRM_MRD1_RNA_proc_ribogen"/>
</dbReference>
<comment type="subcellular location">
    <subcellularLocation>
        <location evidence="1">Nucleus</location>
    </subcellularLocation>
</comment>
<evidence type="ECO:0000256" key="2">
    <source>
        <dbReference type="ARBA" id="ARBA00022737"/>
    </source>
</evidence>
<keyword evidence="4" id="KW-0539">Nucleus</keyword>
<sequence>NADRCKGFGFVTFASKDDTKKVLGKDIWMEKRKLHIFPANKKEEGPTRAKKNFTPRKNTPKKANKAMKDEQEESDSEDKGTEKTDEKEDASSGEGEDKEDEEEEKEEKQKTTERGKKRTHKDQSNLKQSNGSPPKKARKEIEEGATLEIRNIPLRLRRERINKFFEQFGGVANCKMIRDKKEALSVKRFSLFETKAAAEECLKMGNQEDSPLIMNGQNLEISRAVPPQRLNQSRQPETEDERKARAEWDPEGRIVVRNLSYATTTEELEEGFTKFGKVLEIKMPMTQAGKSTRNKGFAFLHFENRDVAKKVMEEMNTKQFHGRPIAVDFALPSNEYRKAKQNVTSQEKVADKTPKEEKMDEGEDGSEDDGEDDDEDDEEEDDDDDDSEEEEAGKSQKVSKDDDDSDEESGDDESDEDEESDDEEEEGKKEEEELDQDMEPEDDEEQTSRDIKEERTVFINQTLCSLSGHVCVFQKLTVRGHRSGNNEAIQTVWAVKFCALVKDPVTDQPRGTAFLQFHKKDFSDNCLRKTAYVEGNTNLELHGRRLIVAKALSRSDAFELQDKRKKMEKMEEKDKRNLYLLREGCFLFCHILPQVLLGENSVETPVHTLTQESVANVSHFLCSPSLSHSTWHRGSSRTVQVRHLQEVKGRGRETRQDKEHLHLRLQDQTVVHNLPMTCDDTKLKDLFRSAVQAKTGVEITEARVMRDKDKLREDKKGKPLGYGFVSFTEHKHALEALRTVNNNAEYLVKTGQSHFLRISRPIVGFSLENMKALEKRQRQADKSKMKLGERSRTPSSKPKEKPQTTTDMENDPRAKMLDGGKTGPYKHPHAKLRWRDKGKKQAEARKEKLTRRRKLFKQQAGRKESQGVKENVRGLLSPRANQEQNKKRRGVKPDIKEERKFDSLVAKYKQKLNQSVTSQSGNKWFE</sequence>
<dbReference type="PANTHER" id="PTHR48039">
    <property type="entry name" value="RNA-BINDING MOTIF PROTEIN 14B"/>
    <property type="match status" value="1"/>
</dbReference>
<keyword evidence="3 5" id="KW-0694">RNA-binding</keyword>
<dbReference type="SMART" id="SM00360">
    <property type="entry name" value="RRM"/>
    <property type="match status" value="4"/>
</dbReference>
<feature type="compositionally biased region" description="Basic and acidic residues" evidence="6">
    <location>
        <begin position="348"/>
        <end position="358"/>
    </location>
</feature>
<dbReference type="Proteomes" id="UP000230750">
    <property type="component" value="Unassembled WGS sequence"/>
</dbReference>
<name>A0A2G8K0H2_STIJA</name>
<feature type="compositionally biased region" description="Acidic residues" evidence="6">
    <location>
        <begin position="401"/>
        <end position="425"/>
    </location>
</feature>
<dbReference type="FunFam" id="3.30.70.330:FF:000182">
    <property type="entry name" value="RNA-binding motif protein 28"/>
    <property type="match status" value="1"/>
</dbReference>
<feature type="compositionally biased region" description="Acidic residues" evidence="6">
    <location>
        <begin position="94"/>
        <end position="105"/>
    </location>
</feature>
<evidence type="ECO:0000259" key="7">
    <source>
        <dbReference type="PROSITE" id="PS50102"/>
    </source>
</evidence>
<dbReference type="InterPro" id="IPR035979">
    <property type="entry name" value="RBD_domain_sf"/>
</dbReference>
<dbReference type="SUPFAM" id="SSF54928">
    <property type="entry name" value="RNA-binding domain, RBD"/>
    <property type="match status" value="4"/>
</dbReference>
<keyword evidence="9" id="KW-1185">Reference proteome</keyword>
<dbReference type="EMBL" id="MRZV01001015">
    <property type="protein sequence ID" value="PIK41484.1"/>
    <property type="molecule type" value="Genomic_DNA"/>
</dbReference>
<dbReference type="CDD" id="cd12416">
    <property type="entry name" value="RRM4_RBM28_like"/>
    <property type="match status" value="1"/>
</dbReference>
<evidence type="ECO:0000256" key="6">
    <source>
        <dbReference type="SAM" id="MobiDB-lite"/>
    </source>
</evidence>
<gene>
    <name evidence="8" type="ORF">BSL78_21670</name>
</gene>
<dbReference type="GO" id="GO:0003729">
    <property type="term" value="F:mRNA binding"/>
    <property type="evidence" value="ECO:0007669"/>
    <property type="project" value="TreeGrafter"/>
</dbReference>
<dbReference type="AlphaFoldDB" id="A0A2G8K0H2"/>
<evidence type="ECO:0000313" key="9">
    <source>
        <dbReference type="Proteomes" id="UP000230750"/>
    </source>
</evidence>
<dbReference type="OrthoDB" id="3945418at2759"/>
<feature type="region of interest" description="Disordered" evidence="6">
    <location>
        <begin position="223"/>
        <end position="246"/>
    </location>
</feature>
<evidence type="ECO:0000313" key="8">
    <source>
        <dbReference type="EMBL" id="PIK41484.1"/>
    </source>
</evidence>
<dbReference type="Pfam" id="PF00076">
    <property type="entry name" value="RRM_1"/>
    <property type="match status" value="3"/>
</dbReference>
<feature type="domain" description="RRM" evidence="7">
    <location>
        <begin position="252"/>
        <end position="332"/>
    </location>
</feature>
<feature type="compositionally biased region" description="Acidic residues" evidence="6">
    <location>
        <begin position="359"/>
        <end position="391"/>
    </location>
</feature>
<feature type="domain" description="RRM" evidence="7">
    <location>
        <begin position="145"/>
        <end position="226"/>
    </location>
</feature>
<feature type="compositionally biased region" description="Basic and acidic residues" evidence="6">
    <location>
        <begin position="861"/>
        <end position="872"/>
    </location>
</feature>
<feature type="compositionally biased region" description="Basic and acidic residues" evidence="6">
    <location>
        <begin position="833"/>
        <end position="847"/>
    </location>
</feature>
<feature type="compositionally biased region" description="Basic residues" evidence="6">
    <location>
        <begin position="48"/>
        <end position="65"/>
    </location>
</feature>
<feature type="compositionally biased region" description="Basic and acidic residues" evidence="6">
    <location>
        <begin position="236"/>
        <end position="246"/>
    </location>
</feature>
<dbReference type="PANTHER" id="PTHR48039:SF5">
    <property type="entry name" value="RNA-BINDING PROTEIN 28"/>
    <property type="match status" value="1"/>
</dbReference>
<feature type="region of interest" description="Disordered" evidence="6">
    <location>
        <begin position="31"/>
        <end position="142"/>
    </location>
</feature>
<dbReference type="Gene3D" id="3.30.70.330">
    <property type="match status" value="5"/>
</dbReference>
<feature type="compositionally biased region" description="Acidic residues" evidence="6">
    <location>
        <begin position="432"/>
        <end position="445"/>
    </location>
</feature>
<dbReference type="GO" id="GO:0005634">
    <property type="term" value="C:nucleus"/>
    <property type="evidence" value="ECO:0007669"/>
    <property type="project" value="UniProtKB-SubCell"/>
</dbReference>
<evidence type="ECO:0000256" key="4">
    <source>
        <dbReference type="ARBA" id="ARBA00023242"/>
    </source>
</evidence>
<feature type="region of interest" description="Disordered" evidence="6">
    <location>
        <begin position="338"/>
        <end position="450"/>
    </location>
</feature>
<keyword evidence="2" id="KW-0677">Repeat</keyword>
<evidence type="ECO:0000256" key="5">
    <source>
        <dbReference type="PROSITE-ProRule" id="PRU00176"/>
    </source>
</evidence>
<feature type="domain" description="RRM" evidence="7">
    <location>
        <begin position="667"/>
        <end position="761"/>
    </location>
</feature>
<feature type="non-terminal residue" evidence="8">
    <location>
        <position position="1"/>
    </location>
</feature>
<dbReference type="PROSITE" id="PS50102">
    <property type="entry name" value="RRM"/>
    <property type="match status" value="3"/>
</dbReference>
<comment type="caution">
    <text evidence="8">The sequence shown here is derived from an EMBL/GenBank/DDBJ whole genome shotgun (WGS) entry which is preliminary data.</text>
</comment>
<feature type="compositionally biased region" description="Basic and acidic residues" evidence="6">
    <location>
        <begin position="77"/>
        <end position="90"/>
    </location>
</feature>
<organism evidence="8 9">
    <name type="scientific">Stichopus japonicus</name>
    <name type="common">Sea cucumber</name>
    <dbReference type="NCBI Taxonomy" id="307972"/>
    <lineage>
        <taxon>Eukaryota</taxon>
        <taxon>Metazoa</taxon>
        <taxon>Echinodermata</taxon>
        <taxon>Eleutherozoa</taxon>
        <taxon>Echinozoa</taxon>
        <taxon>Holothuroidea</taxon>
        <taxon>Aspidochirotacea</taxon>
        <taxon>Aspidochirotida</taxon>
        <taxon>Stichopodidae</taxon>
        <taxon>Apostichopus</taxon>
    </lineage>
</organism>
<dbReference type="STRING" id="307972.A0A2G8K0H2"/>
<protein>
    <submittedName>
        <fullName evidence="8">Putative RNA-binding protein 28</fullName>
    </submittedName>
</protein>